<dbReference type="EMBL" id="LBMM01017861">
    <property type="protein sequence ID" value="KMQ83948.1"/>
    <property type="molecule type" value="Genomic_DNA"/>
</dbReference>
<dbReference type="GO" id="GO:0032934">
    <property type="term" value="F:sterol binding"/>
    <property type="evidence" value="ECO:0007669"/>
    <property type="project" value="TreeGrafter"/>
</dbReference>
<dbReference type="SUPFAM" id="SSF144000">
    <property type="entry name" value="Oxysterol-binding protein-like"/>
    <property type="match status" value="1"/>
</dbReference>
<dbReference type="PaxDb" id="67767-A0A0J7K0I3"/>
<dbReference type="STRING" id="67767.A0A0J7K0I3"/>
<dbReference type="PANTHER" id="PTHR10972:SF209">
    <property type="entry name" value="OXYSTEROL-BINDING PROTEIN"/>
    <property type="match status" value="1"/>
</dbReference>
<dbReference type="FunFam" id="3.30.70.3490:FF:000015">
    <property type="entry name" value="Oxysterol-binding protein"/>
    <property type="match status" value="1"/>
</dbReference>
<dbReference type="OrthoDB" id="416222at2759"/>
<organism evidence="2 3">
    <name type="scientific">Lasius niger</name>
    <name type="common">Black garden ant</name>
    <dbReference type="NCBI Taxonomy" id="67767"/>
    <lineage>
        <taxon>Eukaryota</taxon>
        <taxon>Metazoa</taxon>
        <taxon>Ecdysozoa</taxon>
        <taxon>Arthropoda</taxon>
        <taxon>Hexapoda</taxon>
        <taxon>Insecta</taxon>
        <taxon>Pterygota</taxon>
        <taxon>Neoptera</taxon>
        <taxon>Endopterygota</taxon>
        <taxon>Hymenoptera</taxon>
        <taxon>Apocrita</taxon>
        <taxon>Aculeata</taxon>
        <taxon>Formicoidea</taxon>
        <taxon>Formicidae</taxon>
        <taxon>Formicinae</taxon>
        <taxon>Lasius</taxon>
        <taxon>Lasius</taxon>
    </lineage>
</organism>
<dbReference type="GO" id="GO:0005829">
    <property type="term" value="C:cytosol"/>
    <property type="evidence" value="ECO:0007669"/>
    <property type="project" value="TreeGrafter"/>
</dbReference>
<evidence type="ECO:0000313" key="2">
    <source>
        <dbReference type="EMBL" id="KMQ83948.1"/>
    </source>
</evidence>
<dbReference type="Gene3D" id="3.30.70.3490">
    <property type="match status" value="1"/>
</dbReference>
<evidence type="ECO:0000313" key="3">
    <source>
        <dbReference type="Proteomes" id="UP000036403"/>
    </source>
</evidence>
<protein>
    <submittedName>
        <fullName evidence="2">Oxysterol-binding protein 1</fullName>
    </submittedName>
</protein>
<dbReference type="Proteomes" id="UP000036403">
    <property type="component" value="Unassembled WGS sequence"/>
</dbReference>
<feature type="non-terminal residue" evidence="2">
    <location>
        <position position="1"/>
    </location>
</feature>
<name>A0A0J7K0I3_LASNI</name>
<dbReference type="InterPro" id="IPR037239">
    <property type="entry name" value="OSBP_sf"/>
</dbReference>
<dbReference type="InterPro" id="IPR000648">
    <property type="entry name" value="Oxysterol-bd"/>
</dbReference>
<comment type="caution">
    <text evidence="2">The sequence shown here is derived from an EMBL/GenBank/DDBJ whole genome shotgun (WGS) entry which is preliminary data.</text>
</comment>
<gene>
    <name evidence="2" type="ORF">RF55_18739</name>
</gene>
<dbReference type="AlphaFoldDB" id="A0A0J7K0I3"/>
<accession>A0A0J7K0I3</accession>
<dbReference type="GO" id="GO:0005886">
    <property type="term" value="C:plasma membrane"/>
    <property type="evidence" value="ECO:0007669"/>
    <property type="project" value="TreeGrafter"/>
</dbReference>
<feature type="compositionally biased region" description="Basic and acidic residues" evidence="1">
    <location>
        <begin position="45"/>
        <end position="58"/>
    </location>
</feature>
<proteinExistence type="predicted"/>
<dbReference type="GO" id="GO:0097038">
    <property type="term" value="C:perinuclear endoplasmic reticulum"/>
    <property type="evidence" value="ECO:0007669"/>
    <property type="project" value="TreeGrafter"/>
</dbReference>
<dbReference type="Pfam" id="PF01237">
    <property type="entry name" value="Oxysterol_BP"/>
    <property type="match status" value="1"/>
</dbReference>
<keyword evidence="3" id="KW-1185">Reference proteome</keyword>
<evidence type="ECO:0000256" key="1">
    <source>
        <dbReference type="SAM" id="MobiDB-lite"/>
    </source>
</evidence>
<sequence>YYQFTTFAMSLNELEPDIREILCPTDSRLRPDIRKLENGDQDGAASEKARLEEKQRDSRKARKQKRAHEYVPRWFQSGMNPYTGQEDWLYRGGYWDRDYTDIEDIF</sequence>
<feature type="region of interest" description="Disordered" evidence="1">
    <location>
        <begin position="33"/>
        <end position="67"/>
    </location>
</feature>
<dbReference type="PANTHER" id="PTHR10972">
    <property type="entry name" value="OXYSTEROL-BINDING PROTEIN-RELATED"/>
    <property type="match status" value="1"/>
</dbReference>
<reference evidence="2 3" key="1">
    <citation type="submission" date="2015-04" db="EMBL/GenBank/DDBJ databases">
        <title>Lasius niger genome sequencing.</title>
        <authorList>
            <person name="Konorov E.A."/>
            <person name="Nikitin M.A."/>
            <person name="Kirill M.V."/>
            <person name="Chang P."/>
        </authorList>
    </citation>
    <scope>NUCLEOTIDE SEQUENCE [LARGE SCALE GENOMIC DNA]</scope>
    <source>
        <tissue evidence="2">Whole</tissue>
    </source>
</reference>